<reference evidence="1 2" key="1">
    <citation type="submission" date="2018-04" db="EMBL/GenBank/DDBJ databases">
        <title>Genomic Encyclopedia of Archaeal and Bacterial Type Strains, Phase II (KMG-II): from individual species to whole genera.</title>
        <authorList>
            <person name="Goeker M."/>
        </authorList>
    </citation>
    <scope>NUCLEOTIDE SEQUENCE [LARGE SCALE GENOMIC DNA]</scope>
    <source>
        <strain evidence="1 2">DSM 25731</strain>
    </source>
</reference>
<evidence type="ECO:0000313" key="1">
    <source>
        <dbReference type="EMBL" id="PTX63607.1"/>
    </source>
</evidence>
<evidence type="ECO:0000313" key="2">
    <source>
        <dbReference type="Proteomes" id="UP000244090"/>
    </source>
</evidence>
<name>A0A2T6C5N4_9FLAO</name>
<dbReference type="EMBL" id="QBKT01000001">
    <property type="protein sequence ID" value="PTX63607.1"/>
    <property type="molecule type" value="Genomic_DNA"/>
</dbReference>
<comment type="caution">
    <text evidence="1">The sequence shown here is derived from an EMBL/GenBank/DDBJ whole genome shotgun (WGS) entry which is preliminary data.</text>
</comment>
<gene>
    <name evidence="1" type="ORF">C8N46_101208</name>
</gene>
<dbReference type="Proteomes" id="UP000244090">
    <property type="component" value="Unassembled WGS sequence"/>
</dbReference>
<sequence length="35" mass="3922">MTYYFLILGSIVTTFVSDKFNIYSVSVVNLANSLT</sequence>
<proteinExistence type="predicted"/>
<organism evidence="1 2">
    <name type="scientific">Kordia periserrulae</name>
    <dbReference type="NCBI Taxonomy" id="701523"/>
    <lineage>
        <taxon>Bacteria</taxon>
        <taxon>Pseudomonadati</taxon>
        <taxon>Bacteroidota</taxon>
        <taxon>Flavobacteriia</taxon>
        <taxon>Flavobacteriales</taxon>
        <taxon>Flavobacteriaceae</taxon>
        <taxon>Kordia</taxon>
    </lineage>
</organism>
<protein>
    <submittedName>
        <fullName evidence="1">Uncharacterized protein</fullName>
    </submittedName>
</protein>
<keyword evidence="2" id="KW-1185">Reference proteome</keyword>
<dbReference type="AlphaFoldDB" id="A0A2T6C5N4"/>
<accession>A0A2T6C5N4</accession>